<comment type="caution">
    <text evidence="2">The sequence shown here is derived from an EMBL/GenBank/DDBJ whole genome shotgun (WGS) entry which is preliminary data.</text>
</comment>
<gene>
    <name evidence="2" type="ORF">ILUMI_24479</name>
</gene>
<reference evidence="2" key="1">
    <citation type="submission" date="2019-08" db="EMBL/GenBank/DDBJ databases">
        <title>The genome of the North American firefly Photinus pyralis.</title>
        <authorList>
            <consortium name="Photinus pyralis genome working group"/>
            <person name="Fallon T.R."/>
            <person name="Sander Lower S.E."/>
            <person name="Weng J.-K."/>
        </authorList>
    </citation>
    <scope>NUCLEOTIDE SEQUENCE</scope>
    <source>
        <strain evidence="2">TRF0915ILg1</strain>
        <tissue evidence="2">Whole body</tissue>
    </source>
</reference>
<dbReference type="EMBL" id="VTPC01090708">
    <property type="protein sequence ID" value="KAF2881697.1"/>
    <property type="molecule type" value="Genomic_DNA"/>
</dbReference>
<evidence type="ECO:0000313" key="2">
    <source>
        <dbReference type="EMBL" id="KAF2881697.1"/>
    </source>
</evidence>
<protein>
    <submittedName>
        <fullName evidence="2">Uncharacterized protein</fullName>
    </submittedName>
</protein>
<proteinExistence type="predicted"/>
<evidence type="ECO:0000313" key="3">
    <source>
        <dbReference type="Proteomes" id="UP000801492"/>
    </source>
</evidence>
<name>A0A8K0FYQ2_IGNLU</name>
<sequence length="87" mass="10010">MPIKRRLFEAKSSSSEEEGNFSVRSENYEIGSDKEEPEEENIDLVSLDVGDWVAVEYNGNFFAGQIKSINGLDLLIQCPEKREKYYK</sequence>
<dbReference type="AlphaFoldDB" id="A0A8K0FYQ2"/>
<keyword evidence="3" id="KW-1185">Reference proteome</keyword>
<feature type="region of interest" description="Disordered" evidence="1">
    <location>
        <begin position="1"/>
        <end position="39"/>
    </location>
</feature>
<dbReference type="Proteomes" id="UP000801492">
    <property type="component" value="Unassembled WGS sequence"/>
</dbReference>
<evidence type="ECO:0000256" key="1">
    <source>
        <dbReference type="SAM" id="MobiDB-lite"/>
    </source>
</evidence>
<organism evidence="2 3">
    <name type="scientific">Ignelater luminosus</name>
    <name type="common">Cucubano</name>
    <name type="synonym">Pyrophorus luminosus</name>
    <dbReference type="NCBI Taxonomy" id="2038154"/>
    <lineage>
        <taxon>Eukaryota</taxon>
        <taxon>Metazoa</taxon>
        <taxon>Ecdysozoa</taxon>
        <taxon>Arthropoda</taxon>
        <taxon>Hexapoda</taxon>
        <taxon>Insecta</taxon>
        <taxon>Pterygota</taxon>
        <taxon>Neoptera</taxon>
        <taxon>Endopterygota</taxon>
        <taxon>Coleoptera</taxon>
        <taxon>Polyphaga</taxon>
        <taxon>Elateriformia</taxon>
        <taxon>Elateroidea</taxon>
        <taxon>Elateridae</taxon>
        <taxon>Agrypninae</taxon>
        <taxon>Pyrophorini</taxon>
        <taxon>Ignelater</taxon>
    </lineage>
</organism>
<accession>A0A8K0FYQ2</accession>